<dbReference type="InterPro" id="IPR011249">
    <property type="entry name" value="Metalloenz_LuxS/M16"/>
</dbReference>
<dbReference type="RefSeq" id="WP_019950502.1">
    <property type="nucleotide sequence ID" value="NZ_JBHLVX010000022.1"/>
</dbReference>
<evidence type="ECO:0000313" key="7">
    <source>
        <dbReference type="Proteomes" id="UP001589814"/>
    </source>
</evidence>
<evidence type="ECO:0000256" key="3">
    <source>
        <dbReference type="SAM" id="SignalP"/>
    </source>
</evidence>
<dbReference type="InterPro" id="IPR050361">
    <property type="entry name" value="MPP/UQCRC_Complex"/>
</dbReference>
<proteinExistence type="inferred from homology"/>
<accession>A0ABV6G1Y1</accession>
<evidence type="ECO:0000259" key="5">
    <source>
        <dbReference type="Pfam" id="PF05193"/>
    </source>
</evidence>
<dbReference type="Gene3D" id="3.30.830.10">
    <property type="entry name" value="Metalloenzyme, LuxS/M16 peptidase-like"/>
    <property type="match status" value="4"/>
</dbReference>
<feature type="signal peptide" evidence="3">
    <location>
        <begin position="1"/>
        <end position="24"/>
    </location>
</feature>
<sequence length="890" mass="96534">MGLFGKLAGGVLVTLCLTPMSVPAADSGVEAAQDDVLRATLDNGLEVVIVESDLAPAVTTQMNYRVGSSEAPEGFPGMAHAAEHMMFRGGPELSGDQLSAITASLGANMNAFTAQDQTQYYFTVPRNDLEVALRIEATRMKALEITPEGWQDERGAINQEVSGDLSNPSFLAYTRMVSDLFAGTPYAHTPLGTRESFDNTTAEQLQTFHNDWYVPNNAVLVISGDVDPQQTLDEVKAQFGDIPRRDTPERPGFDFQPVKTDTIEMDTNDPYGSIYMAWRIPGLRDDEATVAGIMLDALGSQRGALASMGFDGTALSGGVFGNQMPYAGMAAAYGVFAAGADPTPIAERMREIIDKAASEGIDPELVSAAKRRAIADIESQRNAVSGLASAWSQAIVQQGLDSPQAMIERIKAVTPEQVNALAARVFATPPITATLTPQSSGEPVSRDSYGEPEQFGATPDGPVELPQWARSALADLDVPVSTLDPVDMTLPNGIRLIVQPESASNRLTLMGAVDTNPDLQVPEGEEGAAEILDGLYRYGSQSMDRIALQRALDEIAADESAGSSFSLSVAKDHFERGVELLAEHQRNPNFSERAFSILKQQNASSLPGYLESPDFLNSQALNRALLPDNDPALRHMTPESIDNLTLDQVRSYFDSAFRPDMTTIVVVGDITAQHAREVIERYFGDWQASGDRPDTDYPAVPLNQASRFYTPDRSASQANVTLAEMIDMNRDSDDRYALYLGNQVLSGDFASRLWRDLRVERGLVYGVSSNISLDAHRGDFEVSYGSDPEKVDEARALVIRNIERMQQAPVSDSELNRAKSKLLRSMPLSETSYSAIGGQLLSLSLAGRPLDAKQQAAEQYRTLDAATIQQVWQNYLRPDALVTGVRGPAQ</sequence>
<dbReference type="Proteomes" id="UP001589814">
    <property type="component" value="Unassembled WGS sequence"/>
</dbReference>
<dbReference type="InterPro" id="IPR011765">
    <property type="entry name" value="Pept_M16_N"/>
</dbReference>
<evidence type="ECO:0000313" key="6">
    <source>
        <dbReference type="EMBL" id="MFC0267664.1"/>
    </source>
</evidence>
<evidence type="ECO:0000259" key="4">
    <source>
        <dbReference type="Pfam" id="PF00675"/>
    </source>
</evidence>
<comment type="similarity">
    <text evidence="1">Belongs to the peptidase M16 family.</text>
</comment>
<feature type="domain" description="Peptidase M16 N-terminal" evidence="4">
    <location>
        <begin position="48"/>
        <end position="190"/>
    </location>
</feature>
<dbReference type="Pfam" id="PF05193">
    <property type="entry name" value="Peptidase_M16_C"/>
    <property type="match status" value="2"/>
</dbReference>
<dbReference type="SUPFAM" id="SSF63411">
    <property type="entry name" value="LuxS/MPP-like metallohydrolase"/>
    <property type="match status" value="4"/>
</dbReference>
<feature type="domain" description="Peptidase M16 C-terminal" evidence="5">
    <location>
        <begin position="201"/>
        <end position="371"/>
    </location>
</feature>
<name>A0ABV6G1Y1_9GAMM</name>
<dbReference type="PANTHER" id="PTHR11851:SF49">
    <property type="entry name" value="MITOCHONDRIAL-PROCESSING PEPTIDASE SUBUNIT ALPHA"/>
    <property type="match status" value="1"/>
</dbReference>
<organism evidence="6 7">
    <name type="scientific">Kushneria aurantia</name>
    <dbReference type="NCBI Taxonomy" id="504092"/>
    <lineage>
        <taxon>Bacteria</taxon>
        <taxon>Pseudomonadati</taxon>
        <taxon>Pseudomonadota</taxon>
        <taxon>Gammaproteobacteria</taxon>
        <taxon>Oceanospirillales</taxon>
        <taxon>Halomonadaceae</taxon>
        <taxon>Kushneria</taxon>
    </lineage>
</organism>
<evidence type="ECO:0000256" key="1">
    <source>
        <dbReference type="ARBA" id="ARBA00007261"/>
    </source>
</evidence>
<dbReference type="EMBL" id="JBHLVX010000022">
    <property type="protein sequence ID" value="MFC0267664.1"/>
    <property type="molecule type" value="Genomic_DNA"/>
</dbReference>
<reference evidence="6 7" key="1">
    <citation type="submission" date="2024-09" db="EMBL/GenBank/DDBJ databases">
        <authorList>
            <person name="Sun Q."/>
            <person name="Mori K."/>
        </authorList>
    </citation>
    <scope>NUCLEOTIDE SEQUENCE [LARGE SCALE GENOMIC DNA]</scope>
    <source>
        <strain evidence="6 7">CCM 7415</strain>
    </source>
</reference>
<protein>
    <submittedName>
        <fullName evidence="6">M16 family metallopeptidase</fullName>
    </submittedName>
</protein>
<evidence type="ECO:0000256" key="2">
    <source>
        <dbReference type="SAM" id="MobiDB-lite"/>
    </source>
</evidence>
<feature type="domain" description="Peptidase M16 C-terminal" evidence="5">
    <location>
        <begin position="643"/>
        <end position="822"/>
    </location>
</feature>
<keyword evidence="3" id="KW-0732">Signal</keyword>
<feature type="compositionally biased region" description="Polar residues" evidence="2">
    <location>
        <begin position="433"/>
        <end position="442"/>
    </location>
</feature>
<dbReference type="Pfam" id="PF00675">
    <property type="entry name" value="Peptidase_M16"/>
    <property type="match status" value="1"/>
</dbReference>
<gene>
    <name evidence="6" type="ORF">ACFFHW_06585</name>
</gene>
<dbReference type="PANTHER" id="PTHR11851">
    <property type="entry name" value="METALLOPROTEASE"/>
    <property type="match status" value="1"/>
</dbReference>
<feature type="chain" id="PRO_5045965793" evidence="3">
    <location>
        <begin position="25"/>
        <end position="890"/>
    </location>
</feature>
<feature type="region of interest" description="Disordered" evidence="2">
    <location>
        <begin position="433"/>
        <end position="458"/>
    </location>
</feature>
<dbReference type="InterPro" id="IPR007863">
    <property type="entry name" value="Peptidase_M16_C"/>
</dbReference>
<comment type="caution">
    <text evidence="6">The sequence shown here is derived from an EMBL/GenBank/DDBJ whole genome shotgun (WGS) entry which is preliminary data.</text>
</comment>
<keyword evidence="7" id="KW-1185">Reference proteome</keyword>